<name>A0A6G4WK46_9HYPH</name>
<dbReference type="Proteomes" id="UP001642900">
    <property type="component" value="Unassembled WGS sequence"/>
</dbReference>
<gene>
    <name evidence="1" type="ORF">G6N73_26310</name>
</gene>
<evidence type="ECO:0000313" key="1">
    <source>
        <dbReference type="EMBL" id="NGO54596.1"/>
    </source>
</evidence>
<dbReference type="EMBL" id="JAAKZF010000057">
    <property type="protein sequence ID" value="NGO54596.1"/>
    <property type="molecule type" value="Genomic_DNA"/>
</dbReference>
<proteinExistence type="predicted"/>
<dbReference type="RefSeq" id="WP_165032915.1">
    <property type="nucleotide sequence ID" value="NZ_JAAKZF010000057.1"/>
</dbReference>
<reference evidence="1 2" key="1">
    <citation type="submission" date="2020-02" db="EMBL/GenBank/DDBJ databases">
        <title>Genome sequence of strain CCNWXJ40-4.</title>
        <authorList>
            <person name="Gao J."/>
            <person name="Sun J."/>
        </authorList>
    </citation>
    <scope>NUCLEOTIDE SEQUENCE [LARGE SCALE GENOMIC DNA]</scope>
    <source>
        <strain evidence="1 2">CCNWXJ 40-4</strain>
    </source>
</reference>
<sequence>MTNAIFAATGKRLRQLPVILLPKIPLSAPNRIAQSHARRPELTSQRPQLALKADFQINHVSSPKMDLAGQSCKNFGL</sequence>
<comment type="caution">
    <text evidence="1">The sequence shown here is derived from an EMBL/GenBank/DDBJ whole genome shotgun (WGS) entry which is preliminary data.</text>
</comment>
<protein>
    <submittedName>
        <fullName evidence="1">Uncharacterized protein</fullName>
    </submittedName>
</protein>
<dbReference type="AlphaFoldDB" id="A0A6G4WK46"/>
<evidence type="ECO:0000313" key="2">
    <source>
        <dbReference type="Proteomes" id="UP001642900"/>
    </source>
</evidence>
<accession>A0A6G4WK46</accession>
<keyword evidence="2" id="KW-1185">Reference proteome</keyword>
<organism evidence="1 2">
    <name type="scientific">Allomesorhizobium camelthorni</name>
    <dbReference type="NCBI Taxonomy" id="475069"/>
    <lineage>
        <taxon>Bacteria</taxon>
        <taxon>Pseudomonadati</taxon>
        <taxon>Pseudomonadota</taxon>
        <taxon>Alphaproteobacteria</taxon>
        <taxon>Hyphomicrobiales</taxon>
        <taxon>Phyllobacteriaceae</taxon>
        <taxon>Allomesorhizobium</taxon>
    </lineage>
</organism>